<dbReference type="GO" id="GO:0008115">
    <property type="term" value="F:sarcosine oxidase activity"/>
    <property type="evidence" value="ECO:0007669"/>
    <property type="project" value="TreeGrafter"/>
</dbReference>
<dbReference type="PANTHER" id="PTHR10961:SF46">
    <property type="entry name" value="PEROXISOMAL SARCOSINE OXIDASE"/>
    <property type="match status" value="1"/>
</dbReference>
<gene>
    <name evidence="7" type="ORF">Z518_06723</name>
</gene>
<dbReference type="GeneID" id="25294794"/>
<dbReference type="GO" id="GO:0050660">
    <property type="term" value="F:flavin adenine dinucleotide binding"/>
    <property type="evidence" value="ECO:0007669"/>
    <property type="project" value="InterPro"/>
</dbReference>
<comment type="cofactor">
    <cofactor evidence="1">
        <name>FAD</name>
        <dbReference type="ChEBI" id="CHEBI:57692"/>
    </cofactor>
</comment>
<evidence type="ECO:0000256" key="3">
    <source>
        <dbReference type="ARBA" id="ARBA00022630"/>
    </source>
</evidence>
<comment type="similarity">
    <text evidence="2">Belongs to the MSOX/MTOX family.</text>
</comment>
<evidence type="ECO:0000313" key="8">
    <source>
        <dbReference type="Proteomes" id="UP000053617"/>
    </source>
</evidence>
<feature type="domain" description="FAD dependent oxidoreductase" evidence="6">
    <location>
        <begin position="10"/>
        <end position="405"/>
    </location>
</feature>
<dbReference type="EMBL" id="KN847479">
    <property type="protein sequence ID" value="KIX03172.1"/>
    <property type="molecule type" value="Genomic_DNA"/>
</dbReference>
<dbReference type="GO" id="GO:0050031">
    <property type="term" value="F:L-pipecolate oxidase activity"/>
    <property type="evidence" value="ECO:0007669"/>
    <property type="project" value="TreeGrafter"/>
</dbReference>
<dbReference type="Gene3D" id="3.50.50.60">
    <property type="entry name" value="FAD/NAD(P)-binding domain"/>
    <property type="match status" value="1"/>
</dbReference>
<name>A0A0D2FMF6_9EURO</name>
<proteinExistence type="inferred from homology"/>
<dbReference type="PANTHER" id="PTHR10961">
    <property type="entry name" value="PEROXISOMAL SARCOSINE OXIDASE"/>
    <property type="match status" value="1"/>
</dbReference>
<dbReference type="Gene3D" id="3.30.9.10">
    <property type="entry name" value="D-Amino Acid Oxidase, subunit A, domain 2"/>
    <property type="match status" value="1"/>
</dbReference>
<dbReference type="RefSeq" id="XP_013270308.1">
    <property type="nucleotide sequence ID" value="XM_013414854.1"/>
</dbReference>
<dbReference type="Pfam" id="PF01266">
    <property type="entry name" value="DAO"/>
    <property type="match status" value="1"/>
</dbReference>
<dbReference type="SUPFAM" id="SSF51905">
    <property type="entry name" value="FAD/NAD(P)-binding domain"/>
    <property type="match status" value="1"/>
</dbReference>
<dbReference type="Proteomes" id="UP000053617">
    <property type="component" value="Unassembled WGS sequence"/>
</dbReference>
<protein>
    <recommendedName>
        <fullName evidence="6">FAD dependent oxidoreductase domain-containing protein</fullName>
    </recommendedName>
</protein>
<keyword evidence="8" id="KW-1185">Reference proteome</keyword>
<dbReference type="InterPro" id="IPR036188">
    <property type="entry name" value="FAD/NAD-bd_sf"/>
</dbReference>
<evidence type="ECO:0000259" key="6">
    <source>
        <dbReference type="Pfam" id="PF01266"/>
    </source>
</evidence>
<dbReference type="AlphaFoldDB" id="A0A0D2FMF6"/>
<dbReference type="InterPro" id="IPR045170">
    <property type="entry name" value="MTOX"/>
</dbReference>
<dbReference type="OrthoDB" id="2219495at2759"/>
<evidence type="ECO:0000256" key="5">
    <source>
        <dbReference type="ARBA" id="ARBA00023002"/>
    </source>
</evidence>
<dbReference type="GO" id="GO:0004657">
    <property type="term" value="F:proline dehydrogenase activity"/>
    <property type="evidence" value="ECO:0007669"/>
    <property type="project" value="TreeGrafter"/>
</dbReference>
<evidence type="ECO:0000256" key="4">
    <source>
        <dbReference type="ARBA" id="ARBA00022827"/>
    </source>
</evidence>
<keyword evidence="3" id="KW-0285">Flavoprotein</keyword>
<reference evidence="7 8" key="1">
    <citation type="submission" date="2015-01" db="EMBL/GenBank/DDBJ databases">
        <title>The Genome Sequence of Rhinocladiella mackenzie CBS 650.93.</title>
        <authorList>
            <consortium name="The Broad Institute Genomics Platform"/>
            <person name="Cuomo C."/>
            <person name="de Hoog S."/>
            <person name="Gorbushina A."/>
            <person name="Stielow B."/>
            <person name="Teixiera M."/>
            <person name="Abouelleil A."/>
            <person name="Chapman S.B."/>
            <person name="Priest M."/>
            <person name="Young S.K."/>
            <person name="Wortman J."/>
            <person name="Nusbaum C."/>
            <person name="Birren B."/>
        </authorList>
    </citation>
    <scope>NUCLEOTIDE SEQUENCE [LARGE SCALE GENOMIC DNA]</scope>
    <source>
        <strain evidence="7 8">CBS 650.93</strain>
    </source>
</reference>
<evidence type="ECO:0000313" key="7">
    <source>
        <dbReference type="EMBL" id="KIX03172.1"/>
    </source>
</evidence>
<keyword evidence="5" id="KW-0560">Oxidoreductase</keyword>
<dbReference type="HOGENOM" id="CLU_007884_0_1_1"/>
<dbReference type="VEuPathDB" id="FungiDB:Z518_06723"/>
<evidence type="ECO:0000256" key="1">
    <source>
        <dbReference type="ARBA" id="ARBA00001974"/>
    </source>
</evidence>
<dbReference type="InterPro" id="IPR006076">
    <property type="entry name" value="FAD-dep_OxRdtase"/>
</dbReference>
<organism evidence="7 8">
    <name type="scientific">Rhinocladiella mackenziei CBS 650.93</name>
    <dbReference type="NCBI Taxonomy" id="1442369"/>
    <lineage>
        <taxon>Eukaryota</taxon>
        <taxon>Fungi</taxon>
        <taxon>Dikarya</taxon>
        <taxon>Ascomycota</taxon>
        <taxon>Pezizomycotina</taxon>
        <taxon>Eurotiomycetes</taxon>
        <taxon>Chaetothyriomycetidae</taxon>
        <taxon>Chaetothyriales</taxon>
        <taxon>Herpotrichiellaceae</taxon>
        <taxon>Rhinocladiella</taxon>
    </lineage>
</organism>
<dbReference type="STRING" id="1442369.A0A0D2FMF6"/>
<keyword evidence="4" id="KW-0274">FAD</keyword>
<accession>A0A0D2FMF6</accession>
<sequence length="462" mass="50891">MSNMPVLQHILVIGAGVFGLSTTLSLLSSPTYKSTRITVVDGSPSLPNPSGSSVDASRIVRADYGSKHYCRLALEAQERWRDKRKEAWGGEDRYHEPGFVLSREEDKDAYLKEALATVRKLAAEDDQGRADLNKIKQLEGQDEIRKATGYEGVSGDHGYANFNSGWANAEASVAYVLRRIEREGGDRVTIRSGAQVAKLLFSGENCTGVELVGGEEISADLIVLAAGAWSPTLIDLQGRCLATGQVLAYLNITEEEQTAMEHRPTVMNMSRGMFIIPPRGKELKIARHGYGYRNMVQVPRKNLQPELPNGDINGDDGEFIDVSVPKVGISVPLEAQEACREALRELVPHMADRPFSRTRICWYCDTPTGDFLITRHPQYRSLFLATGGSGHGFKFFPVIGDYIVDAIEGRLEPGLAEIWRWRTDAELEASRGREGFVGCDDGSRAGKKGMLLDEEMARGQPS</sequence>
<evidence type="ECO:0000256" key="2">
    <source>
        <dbReference type="ARBA" id="ARBA00010989"/>
    </source>
</evidence>